<feature type="compositionally biased region" description="Basic and acidic residues" evidence="3">
    <location>
        <begin position="211"/>
        <end position="220"/>
    </location>
</feature>
<evidence type="ECO:0000313" key="6">
    <source>
        <dbReference type="Proteomes" id="UP000733379"/>
    </source>
</evidence>
<name>A0ABS6AWI5_9NOCA</name>
<evidence type="ECO:0000256" key="2">
    <source>
        <dbReference type="PROSITE-ProRule" id="PRU00703"/>
    </source>
</evidence>
<dbReference type="SMART" id="SM00116">
    <property type="entry name" value="CBS"/>
    <property type="match status" value="2"/>
</dbReference>
<dbReference type="InterPro" id="IPR051257">
    <property type="entry name" value="Diverse_CBS-Domain"/>
</dbReference>
<feature type="domain" description="CBS" evidence="4">
    <location>
        <begin position="79"/>
        <end position="135"/>
    </location>
</feature>
<feature type="domain" description="CBS" evidence="4">
    <location>
        <begin position="7"/>
        <end position="63"/>
    </location>
</feature>
<dbReference type="PANTHER" id="PTHR43080:SF29">
    <property type="entry name" value="OS02G0818000 PROTEIN"/>
    <property type="match status" value="1"/>
</dbReference>
<evidence type="ECO:0000259" key="4">
    <source>
        <dbReference type="PROSITE" id="PS51371"/>
    </source>
</evidence>
<dbReference type="EMBL" id="JAHKNI010000003">
    <property type="protein sequence ID" value="MBU3062394.1"/>
    <property type="molecule type" value="Genomic_DNA"/>
</dbReference>
<proteinExistence type="predicted"/>
<gene>
    <name evidence="5" type="ORF">KO481_12775</name>
</gene>
<protein>
    <submittedName>
        <fullName evidence="5">CBS domain-containing protein</fullName>
    </submittedName>
</protein>
<dbReference type="Gene3D" id="3.10.580.10">
    <property type="entry name" value="CBS-domain"/>
    <property type="match status" value="1"/>
</dbReference>
<dbReference type="InterPro" id="IPR000644">
    <property type="entry name" value="CBS_dom"/>
</dbReference>
<dbReference type="SUPFAM" id="SSF54631">
    <property type="entry name" value="CBS-domain pair"/>
    <property type="match status" value="1"/>
</dbReference>
<feature type="region of interest" description="Disordered" evidence="3">
    <location>
        <begin position="194"/>
        <end position="220"/>
    </location>
</feature>
<evidence type="ECO:0000256" key="1">
    <source>
        <dbReference type="ARBA" id="ARBA00023122"/>
    </source>
</evidence>
<keyword evidence="1 2" id="KW-0129">CBS domain</keyword>
<comment type="caution">
    <text evidence="5">The sequence shown here is derived from an EMBL/GenBank/DDBJ whole genome shotgun (WGS) entry which is preliminary data.</text>
</comment>
<dbReference type="Pfam" id="PF00571">
    <property type="entry name" value="CBS"/>
    <property type="match status" value="2"/>
</dbReference>
<organism evidence="5 6">
    <name type="scientific">Nocardia albiluteola</name>
    <dbReference type="NCBI Taxonomy" id="2842303"/>
    <lineage>
        <taxon>Bacteria</taxon>
        <taxon>Bacillati</taxon>
        <taxon>Actinomycetota</taxon>
        <taxon>Actinomycetes</taxon>
        <taxon>Mycobacteriales</taxon>
        <taxon>Nocardiaceae</taxon>
        <taxon>Nocardia</taxon>
    </lineage>
</organism>
<dbReference type="PROSITE" id="PS51371">
    <property type="entry name" value="CBS"/>
    <property type="match status" value="2"/>
</dbReference>
<dbReference type="Proteomes" id="UP000733379">
    <property type="component" value="Unassembled WGS sequence"/>
</dbReference>
<dbReference type="RefSeq" id="WP_215917243.1">
    <property type="nucleotide sequence ID" value="NZ_JAHKNI010000003.1"/>
</dbReference>
<evidence type="ECO:0000313" key="5">
    <source>
        <dbReference type="EMBL" id="MBU3062394.1"/>
    </source>
</evidence>
<reference evidence="5 6" key="1">
    <citation type="submission" date="2021-06" db="EMBL/GenBank/DDBJ databases">
        <title>Actinomycetes sequencing.</title>
        <authorList>
            <person name="Shan Q."/>
        </authorList>
    </citation>
    <scope>NUCLEOTIDE SEQUENCE [LARGE SCALE GENOMIC DNA]</scope>
    <source>
        <strain evidence="5 6">NEAU-G5</strain>
    </source>
</reference>
<evidence type="ECO:0000256" key="3">
    <source>
        <dbReference type="SAM" id="MobiDB-lite"/>
    </source>
</evidence>
<accession>A0ABS6AWI5</accession>
<dbReference type="InterPro" id="IPR046342">
    <property type="entry name" value="CBS_dom_sf"/>
</dbReference>
<keyword evidence="6" id="KW-1185">Reference proteome</keyword>
<dbReference type="PANTHER" id="PTHR43080">
    <property type="entry name" value="CBS DOMAIN-CONTAINING PROTEIN CBSX3, MITOCHONDRIAL"/>
    <property type="match status" value="1"/>
</dbReference>
<sequence>MYARDIFSRPVVTVHPRTPLREAAALLTEHGFAALPVVDDADHVIGMLSESDALAAAAAAAAADDDDAAQLATTVDAVMAVPAEVVDPGADTGAIAARMLALHVRSMPVVEAGVLVGIVARRDLLRALIRDDAATESKIRARLDNYAGSRRQWTITVAEGHATIRGRFADAIEQRTVSGLAMTVPGVDKAETLPEAPVSSGGAPAPLSEWLQRKAEETRG</sequence>